<gene>
    <name evidence="3" type="ordered locus">Deba_2103</name>
</gene>
<dbReference type="EMBL" id="CP002085">
    <property type="protein sequence ID" value="ADK85468.1"/>
    <property type="molecule type" value="Genomic_DNA"/>
</dbReference>
<dbReference type="Pfam" id="PF22725">
    <property type="entry name" value="GFO_IDH_MocA_C3"/>
    <property type="match status" value="1"/>
</dbReference>
<dbReference type="PANTHER" id="PTHR43377">
    <property type="entry name" value="BILIVERDIN REDUCTASE A"/>
    <property type="match status" value="1"/>
</dbReference>
<dbReference type="Pfam" id="PF01408">
    <property type="entry name" value="GFO_IDH_MocA"/>
    <property type="match status" value="1"/>
</dbReference>
<dbReference type="Gene3D" id="3.30.360.10">
    <property type="entry name" value="Dihydrodipicolinate Reductase, domain 2"/>
    <property type="match status" value="1"/>
</dbReference>
<sequence>MKKVRLAVIGVGYLGRFHAQKIAAMDQAELVAVVDVDLDRAQAQAAEHGCLACAALDEVIDQIDAACVVTPTVYHYDIAARLLTAGKDVLCEKPVTTTLAQADHLVELAAAGGRILQVGHLERFNPAAAQAFGLMTKPMFIECNRIAPFKARAMDVDVALDLMIHDLDIILALVGEEPCEIRAKGVPVLGPHADLVNARLEFPGGCVANVTASRLALKDERKMRIFQPESYMALDFKERQLLVVRGVNYVAGHDPEVDSRLLEFGPCDPLDQEIRSFVDSVIKRTPPLVDGAAARRALACALAVKAGVDAGLRGMEPLLNEPRKWVGAKAPGAC</sequence>
<dbReference type="PANTHER" id="PTHR43377:SF1">
    <property type="entry name" value="BILIVERDIN REDUCTASE A"/>
    <property type="match status" value="1"/>
</dbReference>
<feature type="domain" description="Gfo/Idh/MocA-like oxidoreductase N-terminal" evidence="1">
    <location>
        <begin position="5"/>
        <end position="120"/>
    </location>
</feature>
<organism evidence="3 4">
    <name type="scientific">Desulfarculus baarsii (strain ATCC 33931 / DSM 2075 / LMG 7858 / VKM B-1802 / 2st14)</name>
    <dbReference type="NCBI Taxonomy" id="644282"/>
    <lineage>
        <taxon>Bacteria</taxon>
        <taxon>Pseudomonadati</taxon>
        <taxon>Thermodesulfobacteriota</taxon>
        <taxon>Desulfarculia</taxon>
        <taxon>Desulfarculales</taxon>
        <taxon>Desulfarculaceae</taxon>
        <taxon>Desulfarculus</taxon>
    </lineage>
</organism>
<keyword evidence="4" id="KW-1185">Reference proteome</keyword>
<proteinExistence type="predicted"/>
<dbReference type="RefSeq" id="WP_013258909.1">
    <property type="nucleotide sequence ID" value="NC_014365.1"/>
</dbReference>
<reference evidence="3 4" key="1">
    <citation type="journal article" date="2010" name="Stand. Genomic Sci.">
        <title>Complete genome sequence of Desulfarculus baarsii type strain (2st14).</title>
        <authorList>
            <person name="Sun H."/>
            <person name="Spring S."/>
            <person name="Lapidus A."/>
            <person name="Davenport K."/>
            <person name="Del Rio T.G."/>
            <person name="Tice H."/>
            <person name="Nolan M."/>
            <person name="Copeland A."/>
            <person name="Cheng J.F."/>
            <person name="Lucas S."/>
            <person name="Tapia R."/>
            <person name="Goodwin L."/>
            <person name="Pitluck S."/>
            <person name="Ivanova N."/>
            <person name="Pagani I."/>
            <person name="Mavromatis K."/>
            <person name="Ovchinnikova G."/>
            <person name="Pati A."/>
            <person name="Chen A."/>
            <person name="Palaniappan K."/>
            <person name="Hauser L."/>
            <person name="Chang Y.J."/>
            <person name="Jeffries C.D."/>
            <person name="Detter J.C."/>
            <person name="Han C."/>
            <person name="Rohde M."/>
            <person name="Brambilla E."/>
            <person name="Goker M."/>
            <person name="Woyke T."/>
            <person name="Bristow J."/>
            <person name="Eisen J.A."/>
            <person name="Markowitz V."/>
            <person name="Hugenholtz P."/>
            <person name="Kyrpides N.C."/>
            <person name="Klenk H.P."/>
            <person name="Land M."/>
        </authorList>
    </citation>
    <scope>NUCLEOTIDE SEQUENCE [LARGE SCALE GENOMIC DNA]</scope>
    <source>
        <strain evidence="4">ATCC 33931 / DSM 2075 / LMG 7858 / VKM B-1802 / 2st14</strain>
    </source>
</reference>
<dbReference type="SUPFAM" id="SSF51735">
    <property type="entry name" value="NAD(P)-binding Rossmann-fold domains"/>
    <property type="match status" value="1"/>
</dbReference>
<dbReference type="OrthoDB" id="9782091at2"/>
<accession>E1QIF1</accession>
<protein>
    <submittedName>
        <fullName evidence="3">Oxidoreductase domain protein</fullName>
    </submittedName>
</protein>
<dbReference type="AlphaFoldDB" id="E1QIF1"/>
<dbReference type="InterPro" id="IPR000683">
    <property type="entry name" value="Gfo/Idh/MocA-like_OxRdtase_N"/>
</dbReference>
<dbReference type="Gene3D" id="3.40.50.720">
    <property type="entry name" value="NAD(P)-binding Rossmann-like Domain"/>
    <property type="match status" value="1"/>
</dbReference>
<dbReference type="KEGG" id="dbr:Deba_2103"/>
<dbReference type="InterPro" id="IPR036291">
    <property type="entry name" value="NAD(P)-bd_dom_sf"/>
</dbReference>
<dbReference type="Proteomes" id="UP000009047">
    <property type="component" value="Chromosome"/>
</dbReference>
<dbReference type="HOGENOM" id="CLU_023194_10_0_7"/>
<dbReference type="STRING" id="644282.Deba_2103"/>
<evidence type="ECO:0000259" key="2">
    <source>
        <dbReference type="Pfam" id="PF22725"/>
    </source>
</evidence>
<evidence type="ECO:0000259" key="1">
    <source>
        <dbReference type="Pfam" id="PF01408"/>
    </source>
</evidence>
<dbReference type="eggNOG" id="COG0673">
    <property type="taxonomic scope" value="Bacteria"/>
</dbReference>
<dbReference type="SUPFAM" id="SSF55347">
    <property type="entry name" value="Glyceraldehyde-3-phosphate dehydrogenase-like, C-terminal domain"/>
    <property type="match status" value="1"/>
</dbReference>
<feature type="domain" description="GFO/IDH/MocA-like oxidoreductase" evidence="2">
    <location>
        <begin position="158"/>
        <end position="225"/>
    </location>
</feature>
<evidence type="ECO:0000313" key="4">
    <source>
        <dbReference type="Proteomes" id="UP000009047"/>
    </source>
</evidence>
<name>E1QIF1_DESB2</name>
<dbReference type="InterPro" id="IPR051450">
    <property type="entry name" value="Gfo/Idh/MocA_Oxidoreductases"/>
</dbReference>
<dbReference type="GO" id="GO:0000166">
    <property type="term" value="F:nucleotide binding"/>
    <property type="evidence" value="ECO:0007669"/>
    <property type="project" value="InterPro"/>
</dbReference>
<evidence type="ECO:0000313" key="3">
    <source>
        <dbReference type="EMBL" id="ADK85468.1"/>
    </source>
</evidence>
<dbReference type="InterPro" id="IPR055170">
    <property type="entry name" value="GFO_IDH_MocA-like_dom"/>
</dbReference>